<dbReference type="InterPro" id="IPR014284">
    <property type="entry name" value="RNA_pol_sigma-70_dom"/>
</dbReference>
<reference evidence="7" key="2">
    <citation type="submission" date="2021-04" db="EMBL/GenBank/DDBJ databases">
        <authorList>
            <person name="Gilroy R."/>
        </authorList>
    </citation>
    <scope>NUCLEOTIDE SEQUENCE</scope>
    <source>
        <strain evidence="7">5134</strain>
    </source>
</reference>
<dbReference type="GO" id="GO:0006352">
    <property type="term" value="P:DNA-templated transcription initiation"/>
    <property type="evidence" value="ECO:0007669"/>
    <property type="project" value="InterPro"/>
</dbReference>
<sequence>MEKQPKNVVLPHGFEEIYAKYKSYFVRIALSYVRDRMAAEDIVTDSFVVFWENRHELDVRNIPAYIYTVIIHKCRNWLRDRQQHLRAHDNLQRAELRILSDYVLRQTADDPGKLLLDEALHIIERELLRMSPVRRRVFIAYRYEEMSYREIAAICSLTESQVDYEIRAAKKMLRVALKDYLPLAAWLVPFL</sequence>
<evidence type="ECO:0000313" key="8">
    <source>
        <dbReference type="Proteomes" id="UP000886844"/>
    </source>
</evidence>
<accession>A0A9D2CD50</accession>
<evidence type="ECO:0000256" key="2">
    <source>
        <dbReference type="ARBA" id="ARBA00023015"/>
    </source>
</evidence>
<dbReference type="Gene3D" id="1.10.10.10">
    <property type="entry name" value="Winged helix-like DNA-binding domain superfamily/Winged helix DNA-binding domain"/>
    <property type="match status" value="1"/>
</dbReference>
<keyword evidence="4" id="KW-0804">Transcription</keyword>
<comment type="similarity">
    <text evidence="1">Belongs to the sigma-70 factor family. ECF subfamily.</text>
</comment>
<evidence type="ECO:0000313" key="7">
    <source>
        <dbReference type="EMBL" id="HIY69604.1"/>
    </source>
</evidence>
<dbReference type="Pfam" id="PF08281">
    <property type="entry name" value="Sigma70_r4_2"/>
    <property type="match status" value="1"/>
</dbReference>
<feature type="domain" description="RNA polymerase sigma-70 region 2" evidence="5">
    <location>
        <begin position="18"/>
        <end position="82"/>
    </location>
</feature>
<dbReference type="Gene3D" id="1.10.1740.10">
    <property type="match status" value="1"/>
</dbReference>
<dbReference type="InterPro" id="IPR036388">
    <property type="entry name" value="WH-like_DNA-bd_sf"/>
</dbReference>
<dbReference type="PANTHER" id="PTHR43133">
    <property type="entry name" value="RNA POLYMERASE ECF-TYPE SIGMA FACTO"/>
    <property type="match status" value="1"/>
</dbReference>
<comment type="caution">
    <text evidence="7">The sequence shown here is derived from an EMBL/GenBank/DDBJ whole genome shotgun (WGS) entry which is preliminary data.</text>
</comment>
<evidence type="ECO:0000256" key="4">
    <source>
        <dbReference type="ARBA" id="ARBA00023163"/>
    </source>
</evidence>
<dbReference type="AlphaFoldDB" id="A0A9D2CD50"/>
<protein>
    <submittedName>
        <fullName evidence="7">Sigma-70 family RNA polymerase sigma factor</fullName>
    </submittedName>
</protein>
<dbReference type="PANTHER" id="PTHR43133:SF46">
    <property type="entry name" value="RNA POLYMERASE SIGMA-70 FACTOR ECF SUBFAMILY"/>
    <property type="match status" value="1"/>
</dbReference>
<dbReference type="EMBL" id="DXDA01000070">
    <property type="protein sequence ID" value="HIY69604.1"/>
    <property type="molecule type" value="Genomic_DNA"/>
</dbReference>
<dbReference type="GO" id="GO:0003677">
    <property type="term" value="F:DNA binding"/>
    <property type="evidence" value="ECO:0007669"/>
    <property type="project" value="InterPro"/>
</dbReference>
<reference evidence="7" key="1">
    <citation type="journal article" date="2021" name="PeerJ">
        <title>Extensive microbial diversity within the chicken gut microbiome revealed by metagenomics and culture.</title>
        <authorList>
            <person name="Gilroy R."/>
            <person name="Ravi A."/>
            <person name="Getino M."/>
            <person name="Pursley I."/>
            <person name="Horton D.L."/>
            <person name="Alikhan N.F."/>
            <person name="Baker D."/>
            <person name="Gharbi K."/>
            <person name="Hall N."/>
            <person name="Watson M."/>
            <person name="Adriaenssens E.M."/>
            <person name="Foster-Nyarko E."/>
            <person name="Jarju S."/>
            <person name="Secka A."/>
            <person name="Antonio M."/>
            <person name="Oren A."/>
            <person name="Chaudhuri R.R."/>
            <person name="La Ragione R."/>
            <person name="Hildebrand F."/>
            <person name="Pallen M.J."/>
        </authorList>
    </citation>
    <scope>NUCLEOTIDE SEQUENCE</scope>
    <source>
        <strain evidence="7">5134</strain>
    </source>
</reference>
<dbReference type="SUPFAM" id="SSF88946">
    <property type="entry name" value="Sigma2 domain of RNA polymerase sigma factors"/>
    <property type="match status" value="1"/>
</dbReference>
<dbReference type="Proteomes" id="UP000886844">
    <property type="component" value="Unassembled WGS sequence"/>
</dbReference>
<dbReference type="InterPro" id="IPR013325">
    <property type="entry name" value="RNA_pol_sigma_r2"/>
</dbReference>
<dbReference type="GO" id="GO:0016987">
    <property type="term" value="F:sigma factor activity"/>
    <property type="evidence" value="ECO:0007669"/>
    <property type="project" value="UniProtKB-KW"/>
</dbReference>
<dbReference type="NCBIfam" id="TIGR02937">
    <property type="entry name" value="sigma70-ECF"/>
    <property type="match status" value="1"/>
</dbReference>
<feature type="domain" description="RNA polymerase sigma factor 70 region 4 type 2" evidence="6">
    <location>
        <begin position="122"/>
        <end position="173"/>
    </location>
</feature>
<proteinExistence type="inferred from homology"/>
<evidence type="ECO:0000259" key="6">
    <source>
        <dbReference type="Pfam" id="PF08281"/>
    </source>
</evidence>
<name>A0A9D2CD50_9BACT</name>
<dbReference type="InterPro" id="IPR013324">
    <property type="entry name" value="RNA_pol_sigma_r3/r4-like"/>
</dbReference>
<keyword evidence="2" id="KW-0805">Transcription regulation</keyword>
<organism evidence="7 8">
    <name type="scientific">Candidatus Alistipes intestinigallinarum</name>
    <dbReference type="NCBI Taxonomy" id="2838440"/>
    <lineage>
        <taxon>Bacteria</taxon>
        <taxon>Pseudomonadati</taxon>
        <taxon>Bacteroidota</taxon>
        <taxon>Bacteroidia</taxon>
        <taxon>Bacteroidales</taxon>
        <taxon>Rikenellaceae</taxon>
        <taxon>Alistipes</taxon>
    </lineage>
</organism>
<dbReference type="Pfam" id="PF04542">
    <property type="entry name" value="Sigma70_r2"/>
    <property type="match status" value="1"/>
</dbReference>
<dbReference type="InterPro" id="IPR039425">
    <property type="entry name" value="RNA_pol_sigma-70-like"/>
</dbReference>
<dbReference type="SUPFAM" id="SSF88659">
    <property type="entry name" value="Sigma3 and sigma4 domains of RNA polymerase sigma factors"/>
    <property type="match status" value="1"/>
</dbReference>
<evidence type="ECO:0000256" key="3">
    <source>
        <dbReference type="ARBA" id="ARBA00023082"/>
    </source>
</evidence>
<gene>
    <name evidence="7" type="ORF">H9828_09335</name>
</gene>
<evidence type="ECO:0000256" key="1">
    <source>
        <dbReference type="ARBA" id="ARBA00010641"/>
    </source>
</evidence>
<dbReference type="InterPro" id="IPR007627">
    <property type="entry name" value="RNA_pol_sigma70_r2"/>
</dbReference>
<dbReference type="InterPro" id="IPR013249">
    <property type="entry name" value="RNA_pol_sigma70_r4_t2"/>
</dbReference>
<evidence type="ECO:0000259" key="5">
    <source>
        <dbReference type="Pfam" id="PF04542"/>
    </source>
</evidence>
<keyword evidence="3" id="KW-0731">Sigma factor</keyword>